<evidence type="ECO:0000313" key="4">
    <source>
        <dbReference type="Proteomes" id="UP000215902"/>
    </source>
</evidence>
<accession>A0A267DLA1</accession>
<organism evidence="3 4">
    <name type="scientific">Macrostomum lignano</name>
    <dbReference type="NCBI Taxonomy" id="282301"/>
    <lineage>
        <taxon>Eukaryota</taxon>
        <taxon>Metazoa</taxon>
        <taxon>Spiralia</taxon>
        <taxon>Lophotrochozoa</taxon>
        <taxon>Platyhelminthes</taxon>
        <taxon>Rhabditophora</taxon>
        <taxon>Macrostomorpha</taxon>
        <taxon>Macrostomida</taxon>
        <taxon>Macrostomidae</taxon>
        <taxon>Macrostomum</taxon>
    </lineage>
</organism>
<feature type="compositionally biased region" description="Basic and acidic residues" evidence="1">
    <location>
        <begin position="43"/>
        <end position="52"/>
    </location>
</feature>
<dbReference type="AlphaFoldDB" id="A0A267DLA1"/>
<proteinExistence type="predicted"/>
<sequence>MEFYYYLAFLVPVLVMGLITHRILKSYKDKEAARLMKKKKREEKRDARDSKKPKLATS</sequence>
<keyword evidence="2" id="KW-1133">Transmembrane helix</keyword>
<comment type="caution">
    <text evidence="3">The sequence shown here is derived from an EMBL/GenBank/DDBJ whole genome shotgun (WGS) entry which is preliminary data.</text>
</comment>
<keyword evidence="2" id="KW-0812">Transmembrane</keyword>
<reference evidence="3 4" key="1">
    <citation type="submission" date="2017-06" db="EMBL/GenBank/DDBJ databases">
        <title>A platform for efficient transgenesis in Macrostomum lignano, a flatworm model organism for stem cell research.</title>
        <authorList>
            <person name="Berezikov E."/>
        </authorList>
    </citation>
    <scope>NUCLEOTIDE SEQUENCE [LARGE SCALE GENOMIC DNA]</scope>
    <source>
        <strain evidence="3">DV1</strain>
        <tissue evidence="3">Whole organism</tissue>
    </source>
</reference>
<evidence type="ECO:0000256" key="1">
    <source>
        <dbReference type="SAM" id="MobiDB-lite"/>
    </source>
</evidence>
<keyword evidence="4" id="KW-1185">Reference proteome</keyword>
<dbReference type="Proteomes" id="UP000215902">
    <property type="component" value="Unassembled WGS sequence"/>
</dbReference>
<evidence type="ECO:0000256" key="2">
    <source>
        <dbReference type="SAM" id="Phobius"/>
    </source>
</evidence>
<feature type="transmembrane region" description="Helical" evidence="2">
    <location>
        <begin position="6"/>
        <end position="24"/>
    </location>
</feature>
<keyword evidence="2" id="KW-0472">Membrane</keyword>
<feature type="region of interest" description="Disordered" evidence="1">
    <location>
        <begin position="35"/>
        <end position="58"/>
    </location>
</feature>
<protein>
    <submittedName>
        <fullName evidence="3">Uncharacterized protein</fullName>
    </submittedName>
</protein>
<gene>
    <name evidence="3" type="ORF">BOX15_Mlig009867g1</name>
</gene>
<evidence type="ECO:0000313" key="3">
    <source>
        <dbReference type="EMBL" id="PAA49319.1"/>
    </source>
</evidence>
<dbReference type="EMBL" id="NIVC01003910">
    <property type="protein sequence ID" value="PAA49319.1"/>
    <property type="molecule type" value="Genomic_DNA"/>
</dbReference>
<name>A0A267DLA1_9PLAT</name>